<sequence length="73" mass="7440">DPGAASDRGSWRPEGGPGLQERLGGRPVRAATVVPREPEPLGMGGPPGEAGVLPGPPRRAEDPRDAGARGVRL</sequence>
<feature type="compositionally biased region" description="Basic and acidic residues" evidence="1">
    <location>
        <begin position="58"/>
        <end position="67"/>
    </location>
</feature>
<organism evidence="2">
    <name type="scientific">uncultured Rubrobacteraceae bacterium</name>
    <dbReference type="NCBI Taxonomy" id="349277"/>
    <lineage>
        <taxon>Bacteria</taxon>
        <taxon>Bacillati</taxon>
        <taxon>Actinomycetota</taxon>
        <taxon>Rubrobacteria</taxon>
        <taxon>Rubrobacterales</taxon>
        <taxon>Rubrobacteraceae</taxon>
        <taxon>environmental samples</taxon>
    </lineage>
</organism>
<protein>
    <submittedName>
        <fullName evidence="2">Uncharacterized protein</fullName>
    </submittedName>
</protein>
<dbReference type="AlphaFoldDB" id="A0A6J4QST9"/>
<proteinExistence type="predicted"/>
<feature type="non-terminal residue" evidence="2">
    <location>
        <position position="1"/>
    </location>
</feature>
<name>A0A6J4QST9_9ACTN</name>
<evidence type="ECO:0000256" key="1">
    <source>
        <dbReference type="SAM" id="MobiDB-lite"/>
    </source>
</evidence>
<accession>A0A6J4QST9</accession>
<feature type="region of interest" description="Disordered" evidence="1">
    <location>
        <begin position="1"/>
        <end position="73"/>
    </location>
</feature>
<evidence type="ECO:0000313" key="2">
    <source>
        <dbReference type="EMBL" id="CAA9454044.1"/>
    </source>
</evidence>
<reference evidence="2" key="1">
    <citation type="submission" date="2020-02" db="EMBL/GenBank/DDBJ databases">
        <authorList>
            <person name="Meier V. D."/>
        </authorList>
    </citation>
    <scope>NUCLEOTIDE SEQUENCE</scope>
    <source>
        <strain evidence="2">AVDCRST_MAG37</strain>
    </source>
</reference>
<dbReference type="EMBL" id="CADCVD010000134">
    <property type="protein sequence ID" value="CAA9454044.1"/>
    <property type="molecule type" value="Genomic_DNA"/>
</dbReference>
<feature type="non-terminal residue" evidence="2">
    <location>
        <position position="73"/>
    </location>
</feature>
<gene>
    <name evidence="2" type="ORF">AVDCRST_MAG37-2705</name>
</gene>